<dbReference type="InterPro" id="IPR014710">
    <property type="entry name" value="RmlC-like_jellyroll"/>
</dbReference>
<accession>A0A7V8NPV6</accession>
<proteinExistence type="predicted"/>
<feature type="chain" id="PRO_5031564904" evidence="1">
    <location>
        <begin position="24"/>
        <end position="156"/>
    </location>
</feature>
<dbReference type="SUPFAM" id="SSF51182">
    <property type="entry name" value="RmlC-like cupins"/>
    <property type="match status" value="1"/>
</dbReference>
<keyword evidence="3" id="KW-1185">Reference proteome</keyword>
<sequence length="156" mass="16845">MMRLCPFLLLIAASFAADPSSFALWTRSTIGEHEATLMKNVSPDHSSRETLADYGDHRFRLLYRDADGLPEEHDKIVDVVIVHSGEGVLILGGTMNGKKGSATTGEYLGAALTGGESQPLAVGDIVHIPAGIPHRFLVPAGKHITYVLLKFPAKRQ</sequence>
<comment type="caution">
    <text evidence="2">The sequence shown here is derived from an EMBL/GenBank/DDBJ whole genome shotgun (WGS) entry which is preliminary data.</text>
</comment>
<protein>
    <submittedName>
        <fullName evidence="2">Uncharacterized protein</fullName>
    </submittedName>
</protein>
<evidence type="ECO:0000313" key="2">
    <source>
        <dbReference type="EMBL" id="MBA0085329.1"/>
    </source>
</evidence>
<reference evidence="2" key="1">
    <citation type="submission" date="2020-06" db="EMBL/GenBank/DDBJ databases">
        <title>Legume-microbial interactions unlock mineral nutrients during tropical forest succession.</title>
        <authorList>
            <person name="Epihov D.Z."/>
        </authorList>
    </citation>
    <scope>NUCLEOTIDE SEQUENCE [LARGE SCALE GENOMIC DNA]</scope>
    <source>
        <strain evidence="2">Pan2503</strain>
    </source>
</reference>
<feature type="signal peptide" evidence="1">
    <location>
        <begin position="1"/>
        <end position="23"/>
    </location>
</feature>
<evidence type="ECO:0000256" key="1">
    <source>
        <dbReference type="SAM" id="SignalP"/>
    </source>
</evidence>
<dbReference type="AlphaFoldDB" id="A0A7V8NPV6"/>
<dbReference type="Gene3D" id="2.60.120.10">
    <property type="entry name" value="Jelly Rolls"/>
    <property type="match status" value="1"/>
</dbReference>
<dbReference type="EMBL" id="JACDQQ010000969">
    <property type="protein sequence ID" value="MBA0085329.1"/>
    <property type="molecule type" value="Genomic_DNA"/>
</dbReference>
<dbReference type="InterPro" id="IPR011051">
    <property type="entry name" value="RmlC_Cupin_sf"/>
</dbReference>
<evidence type="ECO:0000313" key="3">
    <source>
        <dbReference type="Proteomes" id="UP000567293"/>
    </source>
</evidence>
<organism evidence="2 3">
    <name type="scientific">Candidatus Acidiferrum panamense</name>
    <dbReference type="NCBI Taxonomy" id="2741543"/>
    <lineage>
        <taxon>Bacteria</taxon>
        <taxon>Pseudomonadati</taxon>
        <taxon>Acidobacteriota</taxon>
        <taxon>Terriglobia</taxon>
        <taxon>Candidatus Acidiferrales</taxon>
        <taxon>Candidatus Acidiferrum</taxon>
    </lineage>
</organism>
<dbReference type="Proteomes" id="UP000567293">
    <property type="component" value="Unassembled WGS sequence"/>
</dbReference>
<name>A0A7V8NPV6_9BACT</name>
<gene>
    <name evidence="2" type="ORF">HRJ53_10050</name>
</gene>
<keyword evidence="1" id="KW-0732">Signal</keyword>